<evidence type="ECO:0000313" key="2">
    <source>
        <dbReference type="EMBL" id="MBB3918421.1"/>
    </source>
</evidence>
<sequence>MHHPQLQHACGQPAESKQKEVWWPDSGGSSREEDDDGRDMIIALSGLQQNSRDEEAAQNKEETNADVTKLRAFFPEMRIKHRQQCDRTQSV</sequence>
<comment type="caution">
    <text evidence="2">The sequence shown here is derived from an EMBL/GenBank/DDBJ whole genome shotgun (WGS) entry which is preliminary data.</text>
</comment>
<feature type="compositionally biased region" description="Basic and acidic residues" evidence="1">
    <location>
        <begin position="51"/>
        <end position="63"/>
    </location>
</feature>
<organism evidence="2 3">
    <name type="scientific">Rhizobium fabae</name>
    <dbReference type="NCBI Taxonomy" id="573179"/>
    <lineage>
        <taxon>Bacteria</taxon>
        <taxon>Pseudomonadati</taxon>
        <taxon>Pseudomonadota</taxon>
        <taxon>Alphaproteobacteria</taxon>
        <taxon>Hyphomicrobiales</taxon>
        <taxon>Rhizobiaceae</taxon>
        <taxon>Rhizobium/Agrobacterium group</taxon>
        <taxon>Rhizobium</taxon>
    </lineage>
</organism>
<feature type="region of interest" description="Disordered" evidence="1">
    <location>
        <begin position="1"/>
        <end position="67"/>
    </location>
</feature>
<accession>A0A7W6BJ99</accession>
<evidence type="ECO:0000256" key="1">
    <source>
        <dbReference type="SAM" id="MobiDB-lite"/>
    </source>
</evidence>
<dbReference type="AlphaFoldDB" id="A0A7W6BJ99"/>
<protein>
    <submittedName>
        <fullName evidence="2">Uncharacterized protein</fullName>
    </submittedName>
</protein>
<gene>
    <name evidence="2" type="ORF">GGQ65_005759</name>
</gene>
<evidence type="ECO:0000313" key="3">
    <source>
        <dbReference type="Proteomes" id="UP000545490"/>
    </source>
</evidence>
<name>A0A7W6BJ99_9HYPH</name>
<dbReference type="EMBL" id="JACIDG010000018">
    <property type="protein sequence ID" value="MBB3918421.1"/>
    <property type="molecule type" value="Genomic_DNA"/>
</dbReference>
<proteinExistence type="predicted"/>
<reference evidence="2 3" key="1">
    <citation type="submission" date="2020-08" db="EMBL/GenBank/DDBJ databases">
        <title>Genomic Encyclopedia of Type Strains, Phase IV (KMG-IV): sequencing the most valuable type-strain genomes for metagenomic binning, comparative biology and taxonomic classification.</title>
        <authorList>
            <person name="Goeker M."/>
        </authorList>
    </citation>
    <scope>NUCLEOTIDE SEQUENCE [LARGE SCALE GENOMIC DNA]</scope>
    <source>
        <strain evidence="2 3">DSM 19331</strain>
    </source>
</reference>
<dbReference type="Proteomes" id="UP000545490">
    <property type="component" value="Unassembled WGS sequence"/>
</dbReference>